<protein>
    <submittedName>
        <fullName evidence="2">Uncharacterized protein</fullName>
    </submittedName>
</protein>
<evidence type="ECO:0000313" key="3">
    <source>
        <dbReference type="Proteomes" id="UP001454036"/>
    </source>
</evidence>
<feature type="compositionally biased region" description="Basic and acidic residues" evidence="1">
    <location>
        <begin position="27"/>
        <end position="37"/>
    </location>
</feature>
<feature type="region of interest" description="Disordered" evidence="1">
    <location>
        <begin position="85"/>
        <end position="137"/>
    </location>
</feature>
<feature type="compositionally biased region" description="Polar residues" evidence="1">
    <location>
        <begin position="118"/>
        <end position="137"/>
    </location>
</feature>
<feature type="region of interest" description="Disordered" evidence="1">
    <location>
        <begin position="342"/>
        <end position="384"/>
    </location>
</feature>
<keyword evidence="3" id="KW-1185">Reference proteome</keyword>
<feature type="compositionally biased region" description="Polar residues" evidence="1">
    <location>
        <begin position="85"/>
        <end position="103"/>
    </location>
</feature>
<evidence type="ECO:0000256" key="1">
    <source>
        <dbReference type="SAM" id="MobiDB-lite"/>
    </source>
</evidence>
<proteinExistence type="predicted"/>
<feature type="region of interest" description="Disordered" evidence="1">
    <location>
        <begin position="1"/>
        <end position="67"/>
    </location>
</feature>
<organism evidence="2 3">
    <name type="scientific">Lithospermum erythrorhizon</name>
    <name type="common">Purple gromwell</name>
    <name type="synonym">Lithospermum officinale var. erythrorhizon</name>
    <dbReference type="NCBI Taxonomy" id="34254"/>
    <lineage>
        <taxon>Eukaryota</taxon>
        <taxon>Viridiplantae</taxon>
        <taxon>Streptophyta</taxon>
        <taxon>Embryophyta</taxon>
        <taxon>Tracheophyta</taxon>
        <taxon>Spermatophyta</taxon>
        <taxon>Magnoliopsida</taxon>
        <taxon>eudicotyledons</taxon>
        <taxon>Gunneridae</taxon>
        <taxon>Pentapetalae</taxon>
        <taxon>asterids</taxon>
        <taxon>lamiids</taxon>
        <taxon>Boraginales</taxon>
        <taxon>Boraginaceae</taxon>
        <taxon>Boraginoideae</taxon>
        <taxon>Lithospermeae</taxon>
        <taxon>Lithospermum</taxon>
    </lineage>
</organism>
<comment type="caution">
    <text evidence="2">The sequence shown here is derived from an EMBL/GenBank/DDBJ whole genome shotgun (WGS) entry which is preliminary data.</text>
</comment>
<gene>
    <name evidence="2" type="ORF">LIER_06089</name>
</gene>
<dbReference type="EMBL" id="BAABME010000866">
    <property type="protein sequence ID" value="GAA0146047.1"/>
    <property type="molecule type" value="Genomic_DNA"/>
</dbReference>
<reference evidence="2 3" key="1">
    <citation type="submission" date="2024-01" db="EMBL/GenBank/DDBJ databases">
        <title>The complete chloroplast genome sequence of Lithospermum erythrorhizon: insights into the phylogenetic relationship among Boraginaceae species and the maternal lineages of purple gromwells.</title>
        <authorList>
            <person name="Okada T."/>
            <person name="Watanabe K."/>
        </authorList>
    </citation>
    <scope>NUCLEOTIDE SEQUENCE [LARGE SCALE GENOMIC DNA]</scope>
</reference>
<dbReference type="Proteomes" id="UP001454036">
    <property type="component" value="Unassembled WGS sequence"/>
</dbReference>
<feature type="compositionally biased region" description="Low complexity" evidence="1">
    <location>
        <begin position="344"/>
        <end position="356"/>
    </location>
</feature>
<feature type="compositionally biased region" description="Polar residues" evidence="1">
    <location>
        <begin position="9"/>
        <end position="25"/>
    </location>
</feature>
<accession>A0AAV3P312</accession>
<evidence type="ECO:0000313" key="2">
    <source>
        <dbReference type="EMBL" id="GAA0146047.1"/>
    </source>
</evidence>
<sequence length="384" mass="41439">MDKHCEDSFPNSASGVIDQTASNPPSIRDETSREVDLRFGSFAPDLVNGMKMPPRTSSAPPNPDEQRWKQGHYTAFRPKNIMLPSSFSNRQQSTNGVSSQQTHVQRDVHSHLQPPAVTDTTIPSLSSSGGLMTFPPQQSHISAQYGIRSPQIQAPGMPPISPHVPTPLPVGSPRQVRHPTFSPGLPPMPHGPMNQGQTFNFSPQSVHQFSHQSGSPVGFSPRFPQHHIRNLSPRTAVKITNPNTNEELKLDERANQLDTGSSTPGSHHNLGFQLHPTAYNQSHQTSYFPHVHRAPVILQSPPSWFSSPGSHGMTISSELSNAAKIFVPNSPGAAIHMTVKSDNSSESLKLASSAASPVTSSKKSAESMAPLSSVCLDRAPTADA</sequence>
<name>A0AAV3P312_LITER</name>
<dbReference type="AlphaFoldDB" id="A0AAV3P312"/>